<evidence type="ECO:0000313" key="3">
    <source>
        <dbReference type="Proteomes" id="UP001153642"/>
    </source>
</evidence>
<evidence type="ECO:0000313" key="2">
    <source>
        <dbReference type="EMBL" id="MDG3584848.1"/>
    </source>
</evidence>
<dbReference type="Pfam" id="PF11751">
    <property type="entry name" value="PorP_SprF"/>
    <property type="match status" value="1"/>
</dbReference>
<comment type="caution">
    <text evidence="2">The sequence shown here is derived from an EMBL/GenBank/DDBJ whole genome shotgun (WGS) entry which is preliminary data.</text>
</comment>
<feature type="chain" id="PRO_5045918211" evidence="1">
    <location>
        <begin position="22"/>
        <end position="305"/>
    </location>
</feature>
<accession>A0ABT6FNL6</accession>
<gene>
    <name evidence="2" type="ORF">OSR52_03125</name>
</gene>
<dbReference type="Proteomes" id="UP001153642">
    <property type="component" value="Unassembled WGS sequence"/>
</dbReference>
<dbReference type="RefSeq" id="WP_277898605.1">
    <property type="nucleotide sequence ID" value="NZ_JAPMUA010000001.1"/>
</dbReference>
<name>A0ABT6FNL6_9FLAO</name>
<dbReference type="InterPro" id="IPR019861">
    <property type="entry name" value="PorP/SprF_Bacteroidetes"/>
</dbReference>
<dbReference type="EMBL" id="JAPMUA010000001">
    <property type="protein sequence ID" value="MDG3584848.1"/>
    <property type="molecule type" value="Genomic_DNA"/>
</dbReference>
<proteinExistence type="predicted"/>
<evidence type="ECO:0000256" key="1">
    <source>
        <dbReference type="SAM" id="SignalP"/>
    </source>
</evidence>
<feature type="signal peptide" evidence="1">
    <location>
        <begin position="1"/>
        <end position="21"/>
    </location>
</feature>
<organism evidence="2 3">
    <name type="scientific">Galbibacter pacificus</name>
    <dbReference type="NCBI Taxonomy" id="2996052"/>
    <lineage>
        <taxon>Bacteria</taxon>
        <taxon>Pseudomonadati</taxon>
        <taxon>Bacteroidota</taxon>
        <taxon>Flavobacteriia</taxon>
        <taxon>Flavobacteriales</taxon>
        <taxon>Flavobacteriaceae</taxon>
        <taxon>Galbibacter</taxon>
    </lineage>
</organism>
<protein>
    <submittedName>
        <fullName evidence="2">PorP/SprF family type IX secretion system membrane protein</fullName>
    </submittedName>
</protein>
<keyword evidence="1" id="KW-0732">Signal</keyword>
<keyword evidence="3" id="KW-1185">Reference proteome</keyword>
<dbReference type="NCBIfam" id="TIGR03519">
    <property type="entry name" value="T9SS_PorP_fam"/>
    <property type="match status" value="1"/>
</dbReference>
<reference evidence="2" key="1">
    <citation type="submission" date="2022-11" db="EMBL/GenBank/DDBJ databases">
        <title>High-quality draft genome sequence of Galbibacter sp. strain CMA-7.</title>
        <authorList>
            <person name="Wei L."/>
            <person name="Dong C."/>
            <person name="Shao Z."/>
        </authorList>
    </citation>
    <scope>NUCLEOTIDE SEQUENCE</scope>
    <source>
        <strain evidence="2">CMA-7</strain>
    </source>
</reference>
<sequence>MKQLKIIIFSILFIAIMPITAQQTPTYSDYMYNALLINPAHAGLYTETEIVMTNQGMGNSIEGSPRTFTGTFNSSINRGKMGFGGGILNDEIGVTQATQVFASYAYKIRLGHDYDQPRWFQANPQVISFGITAGFLSYRENLLELGLQDDPNFDENINVNIPTIGVGFLYNRRDVYFGISAPNVLGNTLASDKSINLQSPYYAYFGYRFYGNILEDYMIKPNALLKYEEGVPMQLDINLLVSYRNKVEIGAGYRTTSMFNFLAGFYLLNNFRIIYSYNYRISNSPLTNTHGLSLSYRFGKGYNNS</sequence>